<dbReference type="RefSeq" id="WP_012122616.1">
    <property type="nucleotide sequence ID" value="NC_009767.1"/>
</dbReference>
<dbReference type="Gene3D" id="2.10.110.10">
    <property type="entry name" value="Cysteine Rich Protein"/>
    <property type="match status" value="1"/>
</dbReference>
<feature type="domain" description="Protein DA1-like" evidence="1">
    <location>
        <begin position="138"/>
        <end position="196"/>
    </location>
</feature>
<dbReference type="EMBL" id="CP000804">
    <property type="protein sequence ID" value="ABU60195.1"/>
    <property type="molecule type" value="Genomic_DNA"/>
</dbReference>
<organism evidence="2 3">
    <name type="scientific">Roseiflexus castenholzii (strain DSM 13941 / HLO8)</name>
    <dbReference type="NCBI Taxonomy" id="383372"/>
    <lineage>
        <taxon>Bacteria</taxon>
        <taxon>Bacillati</taxon>
        <taxon>Chloroflexota</taxon>
        <taxon>Chloroflexia</taxon>
        <taxon>Chloroflexales</taxon>
        <taxon>Roseiflexineae</taxon>
        <taxon>Roseiflexaceae</taxon>
        <taxon>Roseiflexus</taxon>
    </lineage>
</organism>
<proteinExistence type="predicted"/>
<dbReference type="KEGG" id="rca:Rcas_4164"/>
<reference evidence="2 3" key="1">
    <citation type="submission" date="2007-08" db="EMBL/GenBank/DDBJ databases">
        <title>Complete sequence of Roseiflexus castenholzii DSM 13941.</title>
        <authorList>
            <consortium name="US DOE Joint Genome Institute"/>
            <person name="Copeland A."/>
            <person name="Lucas S."/>
            <person name="Lapidus A."/>
            <person name="Barry K."/>
            <person name="Glavina del Rio T."/>
            <person name="Dalin E."/>
            <person name="Tice H."/>
            <person name="Pitluck S."/>
            <person name="Thompson L.S."/>
            <person name="Brettin T."/>
            <person name="Bruce D."/>
            <person name="Detter J.C."/>
            <person name="Han C."/>
            <person name="Tapia R."/>
            <person name="Schmutz J."/>
            <person name="Larimer F."/>
            <person name="Land M."/>
            <person name="Hauser L."/>
            <person name="Kyrpides N."/>
            <person name="Mikhailova N."/>
            <person name="Bryant D.A."/>
            <person name="Hanada S."/>
            <person name="Tsukatani Y."/>
            <person name="Richardson P."/>
        </authorList>
    </citation>
    <scope>NUCLEOTIDE SEQUENCE [LARGE SCALE GENOMIC DNA]</scope>
    <source>
        <strain evidence="3">DSM 13941 / HLO8</strain>
    </source>
</reference>
<dbReference type="eggNOG" id="ENOG50337W3">
    <property type="taxonomic scope" value="Bacteria"/>
</dbReference>
<keyword evidence="3" id="KW-1185">Reference proteome</keyword>
<evidence type="ECO:0000313" key="2">
    <source>
        <dbReference type="EMBL" id="ABU60195.1"/>
    </source>
</evidence>
<name>A7NRJ9_ROSCS</name>
<dbReference type="STRING" id="383372.Rcas_4164"/>
<evidence type="ECO:0000259" key="1">
    <source>
        <dbReference type="Pfam" id="PF12315"/>
    </source>
</evidence>
<dbReference type="Proteomes" id="UP000000263">
    <property type="component" value="Chromosome"/>
</dbReference>
<dbReference type="GO" id="GO:0043130">
    <property type="term" value="F:ubiquitin binding"/>
    <property type="evidence" value="ECO:0007669"/>
    <property type="project" value="TreeGrafter"/>
</dbReference>
<dbReference type="OrthoDB" id="147933at2"/>
<dbReference type="HOGENOM" id="CLU_1184096_0_0_0"/>
<dbReference type="InterPro" id="IPR045218">
    <property type="entry name" value="DA1-like"/>
</dbReference>
<protein>
    <submittedName>
        <fullName evidence="2">LIM zinc-binding protein</fullName>
    </submittedName>
</protein>
<dbReference type="AlphaFoldDB" id="A7NRJ9"/>
<evidence type="ECO:0000313" key="3">
    <source>
        <dbReference type="Proteomes" id="UP000000263"/>
    </source>
</evidence>
<dbReference type="InterPro" id="IPR022087">
    <property type="entry name" value="DA1-like_dom"/>
</dbReference>
<dbReference type="PANTHER" id="PTHR24209:SF31">
    <property type="entry name" value="PROTEIN DA1-LIKE ISOFORM X1"/>
    <property type="match status" value="1"/>
</dbReference>
<sequence length="241" mass="27236">MSGHALDAPDTLRCAACGALLIDGYYFIHGRRERYCARCIRERDRCDVCSAPLGNRYWTLHDGRRLCETCHATAIYDPRVARMLFDETVAAIVAQLGMALRVGVEFRLVDTPTLAAVRAQDRPPQPGEAPALGLYQRHGRLRVIYMLYGLPKLLFRTVVAHEYAHAWQGENCPLLDDHDLIEGFAEWVAYHHLSYLGCHKAVAAMRESNHPYRPLLERMLALEAQIGPAGVLEYMRRAGIH</sequence>
<dbReference type="SUPFAM" id="SSF55486">
    <property type="entry name" value="Metalloproteases ('zincins'), catalytic domain"/>
    <property type="match status" value="1"/>
</dbReference>
<accession>A7NRJ9</accession>
<dbReference type="PANTHER" id="PTHR24209">
    <property type="entry name" value="PROTEIN DA1-RELATED 2"/>
    <property type="match status" value="1"/>
</dbReference>
<gene>
    <name evidence="2" type="ordered locus">Rcas_4164</name>
</gene>
<dbReference type="Pfam" id="PF12315">
    <property type="entry name" value="DA1-like"/>
    <property type="match status" value="1"/>
</dbReference>